<evidence type="ECO:0000313" key="1">
    <source>
        <dbReference type="EMBL" id="VDO11042.1"/>
    </source>
</evidence>
<reference evidence="1 2" key="2">
    <citation type="submission" date="2018-11" db="EMBL/GenBank/DDBJ databases">
        <authorList>
            <consortium name="Pathogen Informatics"/>
        </authorList>
    </citation>
    <scope>NUCLEOTIDE SEQUENCE [LARGE SCALE GENOMIC DNA]</scope>
</reference>
<reference evidence="3" key="1">
    <citation type="submission" date="2017-02" db="UniProtKB">
        <authorList>
            <consortium name="WormBaseParasite"/>
        </authorList>
    </citation>
    <scope>IDENTIFICATION</scope>
</reference>
<protein>
    <submittedName>
        <fullName evidence="1 3">Uncharacterized protein</fullName>
    </submittedName>
</protein>
<evidence type="ECO:0000313" key="2">
    <source>
        <dbReference type="Proteomes" id="UP000278807"/>
    </source>
</evidence>
<sequence length="41" mass="4445">MKDTEKQKENQVTVMGSVSGVARTSRLDLSAVSESRVSVFS</sequence>
<proteinExistence type="predicted"/>
<organism evidence="3">
    <name type="scientific">Rodentolepis nana</name>
    <name type="common">Dwarf tapeworm</name>
    <name type="synonym">Hymenolepis nana</name>
    <dbReference type="NCBI Taxonomy" id="102285"/>
    <lineage>
        <taxon>Eukaryota</taxon>
        <taxon>Metazoa</taxon>
        <taxon>Spiralia</taxon>
        <taxon>Lophotrochozoa</taxon>
        <taxon>Platyhelminthes</taxon>
        <taxon>Cestoda</taxon>
        <taxon>Eucestoda</taxon>
        <taxon>Cyclophyllidea</taxon>
        <taxon>Hymenolepididae</taxon>
        <taxon>Rodentolepis</taxon>
    </lineage>
</organism>
<dbReference type="AlphaFoldDB" id="A0A0R3TV50"/>
<name>A0A0R3TV50_RODNA</name>
<accession>A0A0R3TV50</accession>
<evidence type="ECO:0000313" key="3">
    <source>
        <dbReference type="WBParaSite" id="HNAJ_0001167801-mRNA-1"/>
    </source>
</evidence>
<keyword evidence="2" id="KW-1185">Reference proteome</keyword>
<dbReference type="WBParaSite" id="HNAJ_0001167801-mRNA-1">
    <property type="protein sequence ID" value="HNAJ_0001167801-mRNA-1"/>
    <property type="gene ID" value="HNAJ_0001167801"/>
</dbReference>
<dbReference type="EMBL" id="UZAE01013715">
    <property type="protein sequence ID" value="VDO11042.1"/>
    <property type="molecule type" value="Genomic_DNA"/>
</dbReference>
<dbReference type="Proteomes" id="UP000278807">
    <property type="component" value="Unassembled WGS sequence"/>
</dbReference>
<gene>
    <name evidence="1" type="ORF">HNAJ_LOCUS11668</name>
</gene>